<organism evidence="1">
    <name type="scientific">marine sediment metagenome</name>
    <dbReference type="NCBI Taxonomy" id="412755"/>
    <lineage>
        <taxon>unclassified sequences</taxon>
        <taxon>metagenomes</taxon>
        <taxon>ecological metagenomes</taxon>
    </lineage>
</organism>
<sequence length="86" mass="10123">MQRYKCSNCNKVFCGWAVRYKLKYKCPVCGGELKKEVYPDNETGNKKFQKNLIDKIFKIRDREALSKKVVRDHKRNSVSLVSGRHI</sequence>
<comment type="caution">
    <text evidence="1">The sequence shown here is derived from an EMBL/GenBank/DDBJ whole genome shotgun (WGS) entry which is preliminary data.</text>
</comment>
<protein>
    <submittedName>
        <fullName evidence="1">Uncharacterized protein</fullName>
    </submittedName>
</protein>
<proteinExistence type="predicted"/>
<dbReference type="AlphaFoldDB" id="X1L625"/>
<gene>
    <name evidence="1" type="ORF">S06H3_07307</name>
</gene>
<evidence type="ECO:0000313" key="1">
    <source>
        <dbReference type="EMBL" id="GAH97884.1"/>
    </source>
</evidence>
<dbReference type="EMBL" id="BARV01002946">
    <property type="protein sequence ID" value="GAH97884.1"/>
    <property type="molecule type" value="Genomic_DNA"/>
</dbReference>
<accession>X1L625</accession>
<name>X1L625_9ZZZZ</name>
<reference evidence="1" key="1">
    <citation type="journal article" date="2014" name="Front. Microbiol.">
        <title>High frequency of phylogenetically diverse reductive dehalogenase-homologous genes in deep subseafloor sedimentary metagenomes.</title>
        <authorList>
            <person name="Kawai M."/>
            <person name="Futagami T."/>
            <person name="Toyoda A."/>
            <person name="Takaki Y."/>
            <person name="Nishi S."/>
            <person name="Hori S."/>
            <person name="Arai W."/>
            <person name="Tsubouchi T."/>
            <person name="Morono Y."/>
            <person name="Uchiyama I."/>
            <person name="Ito T."/>
            <person name="Fujiyama A."/>
            <person name="Inagaki F."/>
            <person name="Takami H."/>
        </authorList>
    </citation>
    <scope>NUCLEOTIDE SEQUENCE</scope>
    <source>
        <strain evidence="1">Expedition CK06-06</strain>
    </source>
</reference>